<reference evidence="1 2" key="1">
    <citation type="submission" date="2021-05" db="EMBL/GenBank/DDBJ databases">
        <title>Comparative genomic studies on the polysaccharide-degrading batcterial strains of the Flammeovirga genus.</title>
        <authorList>
            <person name="Zewei F."/>
            <person name="Zheng Z."/>
            <person name="Yu L."/>
            <person name="Ruyue G."/>
            <person name="Yanhong M."/>
            <person name="Yuanyuan C."/>
            <person name="Jingyan G."/>
            <person name="Wenjun H."/>
        </authorList>
    </citation>
    <scope>NUCLEOTIDE SEQUENCE [LARGE SCALE GENOMIC DNA]</scope>
    <source>
        <strain evidence="1 2">NBRC:100898</strain>
    </source>
</reference>
<accession>A0AAX1N9C4</accession>
<evidence type="ECO:0000313" key="2">
    <source>
        <dbReference type="Proteomes" id="UP000678679"/>
    </source>
</evidence>
<protein>
    <submittedName>
        <fullName evidence="1">Uncharacterized protein</fullName>
    </submittedName>
</protein>
<organism evidence="1 2">
    <name type="scientific">Flammeovirga yaeyamensis</name>
    <dbReference type="NCBI Taxonomy" id="367791"/>
    <lineage>
        <taxon>Bacteria</taxon>
        <taxon>Pseudomonadati</taxon>
        <taxon>Bacteroidota</taxon>
        <taxon>Cytophagia</taxon>
        <taxon>Cytophagales</taxon>
        <taxon>Flammeovirgaceae</taxon>
        <taxon>Flammeovirga</taxon>
    </lineage>
</organism>
<keyword evidence="2" id="KW-1185">Reference proteome</keyword>
<sequence>MNYDSSDLLQIDHIILKDTSIQLIELELQAYGKDSLVTYTSARIDSTNNDLKSNLIIEKKIMNYEKYYICNAYDLETFNKIEINQCMKDGIKKSITYKKNIRLFLVL</sequence>
<dbReference type="Proteomes" id="UP000678679">
    <property type="component" value="Chromosome 2"/>
</dbReference>
<dbReference type="EMBL" id="CP076133">
    <property type="protein sequence ID" value="QWG04179.1"/>
    <property type="molecule type" value="Genomic_DNA"/>
</dbReference>
<gene>
    <name evidence="1" type="ORF">KMW28_25135</name>
</gene>
<name>A0AAX1N9C4_9BACT</name>
<proteinExistence type="predicted"/>
<dbReference type="RefSeq" id="WP_169663667.1">
    <property type="nucleotide sequence ID" value="NZ_CP076133.1"/>
</dbReference>
<evidence type="ECO:0000313" key="1">
    <source>
        <dbReference type="EMBL" id="QWG04179.1"/>
    </source>
</evidence>
<dbReference type="AlphaFoldDB" id="A0AAX1N9C4"/>
<dbReference type="KEGG" id="fya:KMW28_25135"/>